<dbReference type="Pfam" id="PF17745">
    <property type="entry name" value="Ydr279_N"/>
    <property type="match status" value="1"/>
</dbReference>
<gene>
    <name evidence="9" type="ORF">AOQ84DRAFT_82363</name>
</gene>
<feature type="domain" description="Ribonuclease H2 subunit B wHTH" evidence="7">
    <location>
        <begin position="152"/>
        <end position="374"/>
    </location>
</feature>
<sequence>MARTRSKPAIKDPVPASTSAATAALPPSALDPPKLFILPTGASPAARIVTLPNPVTASPTRYFFCPKTGFYEFTKIAAPKKVSRSWLLAPHKAAEDRLHKITNSPEEVSQQGAGNSDKHDSAENIIDTPLISKGYITKSADLFVATPLDLMFLILPALSPISSVSKESQKQLFLSLDDYLDALSASSPHLKQLLLNSKLQDKISRRMAAICDIVDAGDEKMYRLSQRKLLAALLSKAERMAKEGLPTSMEEKFVRSVLEIPIMSVRREESELGSAPQTGPIPVGEGEEATEDKSQSATQSFGTATPVTTTGDSQSPITSSSTVSSLVTPTLPEVALSKPPSTAPEGILHLLRIRTILTFIFSSYIPPHLHKQLQALLQDTKSPDFAPLDAHLSHIASMHSQVQALRSLSDNISRKRGFEGDDEAAEARAEKKRMKEEEEKRKKNESKAVKQLKKVDTTGMKKLSAFFVKVGSKK</sequence>
<dbReference type="CDD" id="cd09270">
    <property type="entry name" value="RNase_H2-B"/>
    <property type="match status" value="1"/>
</dbReference>
<feature type="compositionally biased region" description="Low complexity" evidence="6">
    <location>
        <begin position="12"/>
        <end position="25"/>
    </location>
</feature>
<dbReference type="GO" id="GO:0006401">
    <property type="term" value="P:RNA catabolic process"/>
    <property type="evidence" value="ECO:0007669"/>
    <property type="project" value="TreeGrafter"/>
</dbReference>
<feature type="compositionally biased region" description="Polar residues" evidence="6">
    <location>
        <begin position="295"/>
        <end position="317"/>
    </location>
</feature>
<dbReference type="Gene3D" id="1.10.20.120">
    <property type="match status" value="1"/>
</dbReference>
<evidence type="ECO:0000256" key="2">
    <source>
        <dbReference type="ARBA" id="ARBA00019062"/>
    </source>
</evidence>
<evidence type="ECO:0000256" key="3">
    <source>
        <dbReference type="ARBA" id="ARBA00023242"/>
    </source>
</evidence>
<proteinExistence type="predicted"/>
<evidence type="ECO:0000313" key="10">
    <source>
        <dbReference type="Proteomes" id="UP000250140"/>
    </source>
</evidence>
<feature type="region of interest" description="Disordered" evidence="6">
    <location>
        <begin position="417"/>
        <end position="454"/>
    </location>
</feature>
<comment type="function">
    <text evidence="4">Non catalytic subunit of RNase H2, an endonuclease that specifically degrades the RNA of RNA:DNA hybrids. Participates in DNA replication, possibly by mediating the removal of lagging-strand Okazaki fragment RNA primers during DNA replication. Mediates the excision of single ribonucleotides from DNA:RNA duplexes.</text>
</comment>
<evidence type="ECO:0000259" key="7">
    <source>
        <dbReference type="Pfam" id="PF09468"/>
    </source>
</evidence>
<protein>
    <recommendedName>
        <fullName evidence="2">Ribonuclease H2 subunit B</fullName>
    </recommendedName>
    <alternativeName>
        <fullName evidence="5">Ribonuclease HI subunit B</fullName>
    </alternativeName>
</protein>
<feature type="compositionally biased region" description="Polar residues" evidence="6">
    <location>
        <begin position="101"/>
        <end position="114"/>
    </location>
</feature>
<feature type="region of interest" description="Disordered" evidence="6">
    <location>
        <begin position="101"/>
        <end position="121"/>
    </location>
</feature>
<accession>A0A8E2EWH0</accession>
<dbReference type="Proteomes" id="UP000250140">
    <property type="component" value="Unassembled WGS sequence"/>
</dbReference>
<keyword evidence="3" id="KW-0539">Nucleus</keyword>
<dbReference type="OrthoDB" id="29098at2759"/>
<feature type="region of interest" description="Disordered" evidence="6">
    <location>
        <begin position="1"/>
        <end position="25"/>
    </location>
</feature>
<keyword evidence="10" id="KW-1185">Reference proteome</keyword>
<evidence type="ECO:0000259" key="8">
    <source>
        <dbReference type="Pfam" id="PF17745"/>
    </source>
</evidence>
<name>A0A8E2EWH0_9PEZI</name>
<feature type="domain" description="Rnh202 triple barrel" evidence="8">
    <location>
        <begin position="37"/>
        <end position="149"/>
    </location>
</feature>
<dbReference type="GO" id="GO:0005654">
    <property type="term" value="C:nucleoplasm"/>
    <property type="evidence" value="ECO:0007669"/>
    <property type="project" value="TreeGrafter"/>
</dbReference>
<dbReference type="InterPro" id="IPR040456">
    <property type="entry name" value="RNase_H2_suB"/>
</dbReference>
<feature type="region of interest" description="Disordered" evidence="6">
    <location>
        <begin position="268"/>
        <end position="324"/>
    </location>
</feature>
<dbReference type="PANTHER" id="PTHR13383">
    <property type="entry name" value="RIBONUCLEASE H2 SUBUNIT B"/>
    <property type="match status" value="1"/>
</dbReference>
<evidence type="ECO:0000256" key="4">
    <source>
        <dbReference type="ARBA" id="ARBA00024778"/>
    </source>
</evidence>
<evidence type="ECO:0000256" key="1">
    <source>
        <dbReference type="ARBA" id="ARBA00004123"/>
    </source>
</evidence>
<reference evidence="9 10" key="1">
    <citation type="journal article" date="2016" name="Nat. Commun.">
        <title>Ectomycorrhizal ecology is imprinted in the genome of the dominant symbiotic fungus Cenococcum geophilum.</title>
        <authorList>
            <consortium name="DOE Joint Genome Institute"/>
            <person name="Peter M."/>
            <person name="Kohler A."/>
            <person name="Ohm R.A."/>
            <person name="Kuo A."/>
            <person name="Krutzmann J."/>
            <person name="Morin E."/>
            <person name="Arend M."/>
            <person name="Barry K.W."/>
            <person name="Binder M."/>
            <person name="Choi C."/>
            <person name="Clum A."/>
            <person name="Copeland A."/>
            <person name="Grisel N."/>
            <person name="Haridas S."/>
            <person name="Kipfer T."/>
            <person name="LaButti K."/>
            <person name="Lindquist E."/>
            <person name="Lipzen A."/>
            <person name="Maire R."/>
            <person name="Meier B."/>
            <person name="Mihaltcheva S."/>
            <person name="Molinier V."/>
            <person name="Murat C."/>
            <person name="Poggeler S."/>
            <person name="Quandt C.A."/>
            <person name="Sperisen C."/>
            <person name="Tritt A."/>
            <person name="Tisserant E."/>
            <person name="Crous P.W."/>
            <person name="Henrissat B."/>
            <person name="Nehls U."/>
            <person name="Egli S."/>
            <person name="Spatafora J.W."/>
            <person name="Grigoriev I.V."/>
            <person name="Martin F.M."/>
        </authorList>
    </citation>
    <scope>NUCLEOTIDE SEQUENCE [LARGE SCALE GENOMIC DNA]</scope>
    <source>
        <strain evidence="9 10">CBS 207.34</strain>
    </source>
</reference>
<evidence type="ECO:0000256" key="5">
    <source>
        <dbReference type="ARBA" id="ARBA00033464"/>
    </source>
</evidence>
<dbReference type="EMBL" id="KV750112">
    <property type="protein sequence ID" value="OCL06202.1"/>
    <property type="molecule type" value="Genomic_DNA"/>
</dbReference>
<evidence type="ECO:0000313" key="9">
    <source>
        <dbReference type="EMBL" id="OCL06202.1"/>
    </source>
</evidence>
<dbReference type="InterPro" id="IPR019024">
    <property type="entry name" value="RNase_H2_suB_wHTH"/>
</dbReference>
<dbReference type="GO" id="GO:0032299">
    <property type="term" value="C:ribonuclease H2 complex"/>
    <property type="evidence" value="ECO:0007669"/>
    <property type="project" value="InterPro"/>
</dbReference>
<dbReference type="AlphaFoldDB" id="A0A8E2EWH0"/>
<dbReference type="InterPro" id="IPR041195">
    <property type="entry name" value="Rnh202_N"/>
</dbReference>
<organism evidence="9 10">
    <name type="scientific">Glonium stellatum</name>
    <dbReference type="NCBI Taxonomy" id="574774"/>
    <lineage>
        <taxon>Eukaryota</taxon>
        <taxon>Fungi</taxon>
        <taxon>Dikarya</taxon>
        <taxon>Ascomycota</taxon>
        <taxon>Pezizomycotina</taxon>
        <taxon>Dothideomycetes</taxon>
        <taxon>Pleosporomycetidae</taxon>
        <taxon>Gloniales</taxon>
        <taxon>Gloniaceae</taxon>
        <taxon>Glonium</taxon>
    </lineage>
</organism>
<comment type="subcellular location">
    <subcellularLocation>
        <location evidence="1">Nucleus</location>
    </subcellularLocation>
</comment>
<dbReference type="Pfam" id="PF09468">
    <property type="entry name" value="RNase_H2-Ydr279"/>
    <property type="match status" value="1"/>
</dbReference>
<evidence type="ECO:0000256" key="6">
    <source>
        <dbReference type="SAM" id="MobiDB-lite"/>
    </source>
</evidence>
<dbReference type="PANTHER" id="PTHR13383:SF11">
    <property type="entry name" value="RIBONUCLEASE H2 SUBUNIT B"/>
    <property type="match status" value="1"/>
</dbReference>